<feature type="domain" description="Ubiquitin-like protease family profile" evidence="4">
    <location>
        <begin position="1"/>
        <end position="138"/>
    </location>
</feature>
<keyword evidence="6" id="KW-1185">Reference proteome</keyword>
<keyword evidence="3" id="KW-0378">Hydrolase</keyword>
<accession>A0A8T0PEF6</accession>
<dbReference type="GO" id="GO:0008234">
    <property type="term" value="F:cysteine-type peptidase activity"/>
    <property type="evidence" value="ECO:0007669"/>
    <property type="project" value="InterPro"/>
</dbReference>
<keyword evidence="2" id="KW-0645">Protease</keyword>
<dbReference type="Proteomes" id="UP000823388">
    <property type="component" value="Chromosome 8N"/>
</dbReference>
<evidence type="ECO:0000313" key="5">
    <source>
        <dbReference type="EMBL" id="KAG2557606.1"/>
    </source>
</evidence>
<name>A0A8T0PEF6_PANVG</name>
<evidence type="ECO:0000256" key="1">
    <source>
        <dbReference type="ARBA" id="ARBA00005234"/>
    </source>
</evidence>
<evidence type="ECO:0000256" key="3">
    <source>
        <dbReference type="ARBA" id="ARBA00022801"/>
    </source>
</evidence>
<dbReference type="PROSITE" id="PS50600">
    <property type="entry name" value="ULP_PROTEASE"/>
    <property type="match status" value="1"/>
</dbReference>
<dbReference type="Pfam" id="PF02902">
    <property type="entry name" value="Peptidase_C48"/>
    <property type="match status" value="1"/>
</dbReference>
<evidence type="ECO:0000313" key="6">
    <source>
        <dbReference type="Proteomes" id="UP000823388"/>
    </source>
</evidence>
<dbReference type="InterPro" id="IPR003653">
    <property type="entry name" value="Peptidase_C48_C"/>
</dbReference>
<sequence length="211" mass="24902">MFKNARKKGYYHVGFIDPCNIHEESVRKWPNRTENNILRALHKQNTCQYILLPFHWILLIIEIDKCRVRVYDSLRKPIYYYQDLINIMQRAWACFLKKHIGIASTPCDLEFNTNFPCMRQQQGNNLCGYYICEYMMDFCCRSSMTQHEINITNMAKELIQPERIKEIQESICGFLLNEVINPNGEFYADPKISVGRVDPNKDINDDEAADT</sequence>
<gene>
    <name evidence="5" type="ORF">PVAP13_8NG220207</name>
</gene>
<dbReference type="SUPFAM" id="SSF54001">
    <property type="entry name" value="Cysteine proteinases"/>
    <property type="match status" value="1"/>
</dbReference>
<dbReference type="EMBL" id="CM029052">
    <property type="protein sequence ID" value="KAG2557606.1"/>
    <property type="molecule type" value="Genomic_DNA"/>
</dbReference>
<dbReference type="InterPro" id="IPR038765">
    <property type="entry name" value="Papain-like_cys_pep_sf"/>
</dbReference>
<proteinExistence type="inferred from homology"/>
<dbReference type="PANTHER" id="PTHR33018:SF34">
    <property type="entry name" value="OS02G0472350 PROTEIN"/>
    <property type="match status" value="1"/>
</dbReference>
<dbReference type="PANTHER" id="PTHR33018">
    <property type="entry name" value="OS10G0338966 PROTEIN-RELATED"/>
    <property type="match status" value="1"/>
</dbReference>
<dbReference type="GO" id="GO:0006508">
    <property type="term" value="P:proteolysis"/>
    <property type="evidence" value="ECO:0007669"/>
    <property type="project" value="UniProtKB-KW"/>
</dbReference>
<organism evidence="5 6">
    <name type="scientific">Panicum virgatum</name>
    <name type="common">Blackwell switchgrass</name>
    <dbReference type="NCBI Taxonomy" id="38727"/>
    <lineage>
        <taxon>Eukaryota</taxon>
        <taxon>Viridiplantae</taxon>
        <taxon>Streptophyta</taxon>
        <taxon>Embryophyta</taxon>
        <taxon>Tracheophyta</taxon>
        <taxon>Spermatophyta</taxon>
        <taxon>Magnoliopsida</taxon>
        <taxon>Liliopsida</taxon>
        <taxon>Poales</taxon>
        <taxon>Poaceae</taxon>
        <taxon>PACMAD clade</taxon>
        <taxon>Panicoideae</taxon>
        <taxon>Panicodae</taxon>
        <taxon>Paniceae</taxon>
        <taxon>Panicinae</taxon>
        <taxon>Panicum</taxon>
        <taxon>Panicum sect. Hiantes</taxon>
    </lineage>
</organism>
<dbReference type="Gene3D" id="3.40.395.10">
    <property type="entry name" value="Adenoviral Proteinase, Chain A"/>
    <property type="match status" value="1"/>
</dbReference>
<reference evidence="5" key="1">
    <citation type="submission" date="2020-05" db="EMBL/GenBank/DDBJ databases">
        <title>WGS assembly of Panicum virgatum.</title>
        <authorList>
            <person name="Lovell J.T."/>
            <person name="Jenkins J."/>
            <person name="Shu S."/>
            <person name="Juenger T.E."/>
            <person name="Schmutz J."/>
        </authorList>
    </citation>
    <scope>NUCLEOTIDE SEQUENCE</scope>
    <source>
        <strain evidence="5">AP13</strain>
    </source>
</reference>
<protein>
    <recommendedName>
        <fullName evidence="4">Ubiquitin-like protease family profile domain-containing protein</fullName>
    </recommendedName>
</protein>
<comment type="similarity">
    <text evidence="1">Belongs to the peptidase C48 family.</text>
</comment>
<evidence type="ECO:0000256" key="2">
    <source>
        <dbReference type="ARBA" id="ARBA00022670"/>
    </source>
</evidence>
<comment type="caution">
    <text evidence="5">The sequence shown here is derived from an EMBL/GenBank/DDBJ whole genome shotgun (WGS) entry which is preliminary data.</text>
</comment>
<dbReference type="AlphaFoldDB" id="A0A8T0PEF6"/>
<evidence type="ECO:0000259" key="4">
    <source>
        <dbReference type="PROSITE" id="PS50600"/>
    </source>
</evidence>